<comment type="caution">
    <text evidence="2">The sequence shown here is derived from an EMBL/GenBank/DDBJ whole genome shotgun (WGS) entry which is preliminary data.</text>
</comment>
<evidence type="ECO:0000256" key="1">
    <source>
        <dbReference type="SAM" id="MobiDB-lite"/>
    </source>
</evidence>
<dbReference type="Proteomes" id="UP001367316">
    <property type="component" value="Unassembled WGS sequence"/>
</dbReference>
<evidence type="ECO:0000313" key="3">
    <source>
        <dbReference type="Proteomes" id="UP001367316"/>
    </source>
</evidence>
<proteinExistence type="predicted"/>
<dbReference type="EMBL" id="JBBPBF010000065">
    <property type="protein sequence ID" value="KAK7605848.1"/>
    <property type="molecule type" value="Genomic_DNA"/>
</dbReference>
<accession>A0ABR1MTW7</accession>
<organism evidence="2 3">
    <name type="scientific">Phyllosticta paracitricarpa</name>
    <dbReference type="NCBI Taxonomy" id="2016321"/>
    <lineage>
        <taxon>Eukaryota</taxon>
        <taxon>Fungi</taxon>
        <taxon>Dikarya</taxon>
        <taxon>Ascomycota</taxon>
        <taxon>Pezizomycotina</taxon>
        <taxon>Dothideomycetes</taxon>
        <taxon>Dothideomycetes incertae sedis</taxon>
        <taxon>Botryosphaeriales</taxon>
        <taxon>Phyllostictaceae</taxon>
        <taxon>Phyllosticta</taxon>
    </lineage>
</organism>
<feature type="compositionally biased region" description="Gly residues" evidence="1">
    <location>
        <begin position="20"/>
        <end position="31"/>
    </location>
</feature>
<protein>
    <submittedName>
        <fullName evidence="2">Uncharacterized protein</fullName>
    </submittedName>
</protein>
<gene>
    <name evidence="2" type="ORF">JOL62DRAFT_396954</name>
</gene>
<evidence type="ECO:0000313" key="2">
    <source>
        <dbReference type="EMBL" id="KAK7605848.1"/>
    </source>
</evidence>
<feature type="region of interest" description="Disordered" evidence="1">
    <location>
        <begin position="1"/>
        <end position="36"/>
    </location>
</feature>
<reference evidence="2 3" key="1">
    <citation type="submission" date="2024-04" db="EMBL/GenBank/DDBJ databases">
        <title>Phyllosticta paracitricarpa is synonymous to the EU quarantine fungus P. citricarpa based on phylogenomic analyses.</title>
        <authorList>
            <consortium name="Lawrence Berkeley National Laboratory"/>
            <person name="Van ingen-buijs V.A."/>
            <person name="Van westerhoven A.C."/>
            <person name="Haridas S."/>
            <person name="Skiadas P."/>
            <person name="Martin F."/>
            <person name="Groenewald J.Z."/>
            <person name="Crous P.W."/>
            <person name="Seidl M.F."/>
        </authorList>
    </citation>
    <scope>NUCLEOTIDE SEQUENCE [LARGE SCALE GENOMIC DNA]</scope>
    <source>
        <strain evidence="2 3">CBS 141358</strain>
    </source>
</reference>
<sequence length="81" mass="8762">MPDTSKKKTNSSSNSNSGTSGNGGRGGGGGKPSQYAFIKEGWGSRKNFQLAYGLKMDPDDIEEGNRILEAFEERGAFEKKR</sequence>
<keyword evidence="3" id="KW-1185">Reference proteome</keyword>
<name>A0ABR1MTW7_9PEZI</name>
<feature type="compositionally biased region" description="Low complexity" evidence="1">
    <location>
        <begin position="10"/>
        <end position="19"/>
    </location>
</feature>